<name>A0ABP9SW06_9ACTN</name>
<organism evidence="1 2">
    <name type="scientific">Streptomyces thinghirensis</name>
    <dbReference type="NCBI Taxonomy" id="551547"/>
    <lineage>
        <taxon>Bacteria</taxon>
        <taxon>Bacillati</taxon>
        <taxon>Actinomycetota</taxon>
        <taxon>Actinomycetes</taxon>
        <taxon>Kitasatosporales</taxon>
        <taxon>Streptomycetaceae</taxon>
        <taxon>Streptomyces</taxon>
    </lineage>
</organism>
<comment type="caution">
    <text evidence="1">The sequence shown here is derived from an EMBL/GenBank/DDBJ whole genome shotgun (WGS) entry which is preliminary data.</text>
</comment>
<reference evidence="2" key="1">
    <citation type="journal article" date="2019" name="Int. J. Syst. Evol. Microbiol.">
        <title>The Global Catalogue of Microorganisms (GCM) 10K type strain sequencing project: providing services to taxonomists for standard genome sequencing and annotation.</title>
        <authorList>
            <consortium name="The Broad Institute Genomics Platform"/>
            <consortium name="The Broad Institute Genome Sequencing Center for Infectious Disease"/>
            <person name="Wu L."/>
            <person name="Ma J."/>
        </authorList>
    </citation>
    <scope>NUCLEOTIDE SEQUENCE [LARGE SCALE GENOMIC DNA]</scope>
    <source>
        <strain evidence="2">JCM 18306</strain>
    </source>
</reference>
<dbReference type="EMBL" id="BAABJR010000002">
    <property type="protein sequence ID" value="GAA5204880.1"/>
    <property type="molecule type" value="Genomic_DNA"/>
</dbReference>
<evidence type="ECO:0000313" key="1">
    <source>
        <dbReference type="EMBL" id="GAA5204880.1"/>
    </source>
</evidence>
<accession>A0ABP9SW06</accession>
<evidence type="ECO:0000313" key="2">
    <source>
        <dbReference type="Proteomes" id="UP001499878"/>
    </source>
</evidence>
<proteinExistence type="predicted"/>
<gene>
    <name evidence="1" type="ORF">GCM10023323_09910</name>
</gene>
<keyword evidence="2" id="KW-1185">Reference proteome</keyword>
<sequence>MATSDPDELRADIRRLSGERDEVRGRIATLTEQVISLREAEYRHRSVAPGYAGTLPEIVERVHAGVEKFGWVGRLPGTAEDAPPLTSEQAQELLVLLRDGAGEPRAGGALPLPDGFPSPRHIADVPAQNATRRDEGSRCTYRRASLRAPNTVPRTFVPHGTEQGAWRTPQERWIFASEGVRADPQGAVPVPRASHRTKLTRRHGVPAPRARKRGTGVQRCLHLTPSAPLASVDEALPNTLRGLTVSLTLPNRGGPVGAGWPVPWSGAAPATV</sequence>
<protein>
    <submittedName>
        <fullName evidence="1">Uncharacterized protein</fullName>
    </submittedName>
</protein>
<dbReference type="Proteomes" id="UP001499878">
    <property type="component" value="Unassembled WGS sequence"/>
</dbReference>